<name>A0AAQ3KDB0_9LILI</name>
<accession>A0AAQ3KDB0</accession>
<dbReference type="InterPro" id="IPR029061">
    <property type="entry name" value="THDP-binding"/>
</dbReference>
<evidence type="ECO:0000313" key="5">
    <source>
        <dbReference type="EMBL" id="WOL05078.1"/>
    </source>
</evidence>
<dbReference type="InterPro" id="IPR011009">
    <property type="entry name" value="Kinase-like_dom_sf"/>
</dbReference>
<keyword evidence="6" id="KW-1185">Reference proteome</keyword>
<protein>
    <recommendedName>
        <fullName evidence="4">Pyruvate dehydrogenase E1 component subunit beta</fullName>
        <ecNumber evidence="4">1.2.4.1</ecNumber>
    </recommendedName>
</protein>
<comment type="cofactor">
    <cofactor evidence="1 4">
        <name>thiamine diphosphate</name>
        <dbReference type="ChEBI" id="CHEBI:58937"/>
    </cofactor>
</comment>
<evidence type="ECO:0000256" key="4">
    <source>
        <dbReference type="RuleBase" id="RU364074"/>
    </source>
</evidence>
<evidence type="ECO:0000313" key="6">
    <source>
        <dbReference type="Proteomes" id="UP001327560"/>
    </source>
</evidence>
<reference evidence="5 6" key="1">
    <citation type="submission" date="2023-10" db="EMBL/GenBank/DDBJ databases">
        <title>Chromosome-scale genome assembly provides insights into flower coloration mechanisms of Canna indica.</title>
        <authorList>
            <person name="Li C."/>
        </authorList>
    </citation>
    <scope>NUCLEOTIDE SEQUENCE [LARGE SCALE GENOMIC DNA]</scope>
    <source>
        <tissue evidence="5">Flower</tissue>
    </source>
</reference>
<dbReference type="SUPFAM" id="SSF52518">
    <property type="entry name" value="Thiamin diphosphate-binding fold (THDP-binding)"/>
    <property type="match status" value="1"/>
</dbReference>
<comment type="catalytic activity">
    <reaction evidence="4">
        <text>N(6)-[(R)-lipoyl]-L-lysyl-[protein] + pyruvate + H(+) = N(6)-[(R)-S(8)-acetyldihydrolipoyl]-L-lysyl-[protein] + CO2</text>
        <dbReference type="Rhea" id="RHEA:19189"/>
        <dbReference type="Rhea" id="RHEA-COMP:10474"/>
        <dbReference type="Rhea" id="RHEA-COMP:10478"/>
        <dbReference type="ChEBI" id="CHEBI:15361"/>
        <dbReference type="ChEBI" id="CHEBI:15378"/>
        <dbReference type="ChEBI" id="CHEBI:16526"/>
        <dbReference type="ChEBI" id="CHEBI:83099"/>
        <dbReference type="ChEBI" id="CHEBI:83111"/>
        <dbReference type="EC" id="1.2.4.1"/>
    </reaction>
</comment>
<dbReference type="PANTHER" id="PTHR11624:SF96">
    <property type="entry name" value="PYRUVATE DEHYDROGENASE E1 COMPONENT SUBUNIT BETA, MITOCHONDRIAL"/>
    <property type="match status" value="1"/>
</dbReference>
<dbReference type="GO" id="GO:0006086">
    <property type="term" value="P:pyruvate decarboxylation to acetyl-CoA"/>
    <property type="evidence" value="ECO:0007669"/>
    <property type="project" value="InterPro"/>
</dbReference>
<evidence type="ECO:0000256" key="3">
    <source>
        <dbReference type="ARBA" id="ARBA00023052"/>
    </source>
</evidence>
<dbReference type="EC" id="1.2.4.1" evidence="4"/>
<keyword evidence="2 4" id="KW-0560">Oxidoreductase</keyword>
<dbReference type="SUPFAM" id="SSF56112">
    <property type="entry name" value="Protein kinase-like (PK-like)"/>
    <property type="match status" value="1"/>
</dbReference>
<dbReference type="GO" id="GO:0004739">
    <property type="term" value="F:pyruvate dehydrogenase (acetyl-transferring) activity"/>
    <property type="evidence" value="ECO:0007669"/>
    <property type="project" value="UniProtKB-UniRule"/>
</dbReference>
<proteinExistence type="predicted"/>
<gene>
    <name evidence="5" type="ORF">Cni_G13801</name>
</gene>
<evidence type="ECO:0000256" key="2">
    <source>
        <dbReference type="ARBA" id="ARBA00023002"/>
    </source>
</evidence>
<organism evidence="5 6">
    <name type="scientific">Canna indica</name>
    <name type="common">Indian-shot</name>
    <dbReference type="NCBI Taxonomy" id="4628"/>
    <lineage>
        <taxon>Eukaryota</taxon>
        <taxon>Viridiplantae</taxon>
        <taxon>Streptophyta</taxon>
        <taxon>Embryophyta</taxon>
        <taxon>Tracheophyta</taxon>
        <taxon>Spermatophyta</taxon>
        <taxon>Magnoliopsida</taxon>
        <taxon>Liliopsida</taxon>
        <taxon>Zingiberales</taxon>
        <taxon>Cannaceae</taxon>
        <taxon>Canna</taxon>
    </lineage>
</organism>
<evidence type="ECO:0000256" key="1">
    <source>
        <dbReference type="ARBA" id="ARBA00001964"/>
    </source>
</evidence>
<comment type="function">
    <text evidence="4">The pyruvate dehydrogenase complex catalyzes the overall conversion of pyruvate to acetyl-CoA and CO2.</text>
</comment>
<keyword evidence="3 4" id="KW-0786">Thiamine pyrophosphate</keyword>
<sequence>MRSLPGNDFWAGIVECSSYGIGFAQKVLECSKRAWDIMLSFSFSHMNVREALNSALYEEMLADPKVFLVGEYQGAYKICKGLLEKYGPDRILDAQITEEYDVEDTILPLQPSLNYTAPELVPNKATTFGSYCDMFSFGCLAYLFCLQQGRLSQAEISMKKLYDKEKVVEVMHGLGAGWSRGDPKGVGESEGMNYPNASGVGGIEDLGARDFTDFSKLYAKGVFSLLLGSFPFISVNSIRAPGAFIIEDILPLRTKRKQLSIL</sequence>
<dbReference type="Proteomes" id="UP001327560">
    <property type="component" value="Chromosome 4"/>
</dbReference>
<keyword evidence="4 5" id="KW-0670">Pyruvate</keyword>
<dbReference type="AlphaFoldDB" id="A0AAQ3KDB0"/>
<dbReference type="EMBL" id="CP136893">
    <property type="protein sequence ID" value="WOL05078.1"/>
    <property type="molecule type" value="Genomic_DNA"/>
</dbReference>
<dbReference type="PANTHER" id="PTHR11624">
    <property type="entry name" value="DEHYDROGENASE RELATED"/>
    <property type="match status" value="1"/>
</dbReference>
<dbReference type="InterPro" id="IPR027110">
    <property type="entry name" value="PDHB_mito-type"/>
</dbReference>
<dbReference type="Gene3D" id="3.40.50.970">
    <property type="match status" value="1"/>
</dbReference>